<evidence type="ECO:0000313" key="3">
    <source>
        <dbReference type="EMBL" id="MFD1015457.1"/>
    </source>
</evidence>
<feature type="coiled-coil region" evidence="1">
    <location>
        <begin position="112"/>
        <end position="142"/>
    </location>
</feature>
<sequence length="186" mass="21908">MNFSRHCDLCENQITSLEKGLTCNLTNKKPEFSNTCSKITLDKKFQEKLEIANLELEIIRRNQKSTHLTFYGTIIIGFLLILLGYFLSDWKIFSLYLWYVKIGMIVTGFSFLGTAYSKLNKYRRENKKAELEKNKIDEVINKYGISYQENFDFKEKIHGTQEVIVNIEFKNSRKGKTSNSYKFDYL</sequence>
<name>A0ABW3KNS6_9FLAO</name>
<evidence type="ECO:0000313" key="4">
    <source>
        <dbReference type="Proteomes" id="UP001597086"/>
    </source>
</evidence>
<keyword evidence="4" id="KW-1185">Reference proteome</keyword>
<keyword evidence="2" id="KW-0812">Transmembrane</keyword>
<evidence type="ECO:0000256" key="1">
    <source>
        <dbReference type="SAM" id="Coils"/>
    </source>
</evidence>
<organism evidence="3 4">
    <name type="scientific">Winogradskyella rapida</name>
    <dbReference type="NCBI Taxonomy" id="549701"/>
    <lineage>
        <taxon>Bacteria</taxon>
        <taxon>Pseudomonadati</taxon>
        <taxon>Bacteroidota</taxon>
        <taxon>Flavobacteriia</taxon>
        <taxon>Flavobacteriales</taxon>
        <taxon>Flavobacteriaceae</taxon>
        <taxon>Winogradskyella</taxon>
    </lineage>
</organism>
<proteinExistence type="predicted"/>
<feature type="transmembrane region" description="Helical" evidence="2">
    <location>
        <begin position="68"/>
        <end position="87"/>
    </location>
</feature>
<comment type="caution">
    <text evidence="3">The sequence shown here is derived from an EMBL/GenBank/DDBJ whole genome shotgun (WGS) entry which is preliminary data.</text>
</comment>
<evidence type="ECO:0008006" key="5">
    <source>
        <dbReference type="Google" id="ProtNLM"/>
    </source>
</evidence>
<keyword evidence="1" id="KW-0175">Coiled coil</keyword>
<keyword evidence="2" id="KW-1133">Transmembrane helix</keyword>
<dbReference type="Proteomes" id="UP001597086">
    <property type="component" value="Unassembled WGS sequence"/>
</dbReference>
<dbReference type="EMBL" id="JBHTKM010000027">
    <property type="protein sequence ID" value="MFD1015457.1"/>
    <property type="molecule type" value="Genomic_DNA"/>
</dbReference>
<protein>
    <recommendedName>
        <fullName evidence="5">DUF2207 domain-containing protein</fullName>
    </recommendedName>
</protein>
<reference evidence="4" key="1">
    <citation type="journal article" date="2019" name="Int. J. Syst. Evol. Microbiol.">
        <title>The Global Catalogue of Microorganisms (GCM) 10K type strain sequencing project: providing services to taxonomists for standard genome sequencing and annotation.</title>
        <authorList>
            <consortium name="The Broad Institute Genomics Platform"/>
            <consortium name="The Broad Institute Genome Sequencing Center for Infectious Disease"/>
            <person name="Wu L."/>
            <person name="Ma J."/>
        </authorList>
    </citation>
    <scope>NUCLEOTIDE SEQUENCE [LARGE SCALE GENOMIC DNA]</scope>
    <source>
        <strain evidence="4">CCUG 56098</strain>
    </source>
</reference>
<dbReference type="RefSeq" id="WP_386115160.1">
    <property type="nucleotide sequence ID" value="NZ_JBHTKM010000027.1"/>
</dbReference>
<keyword evidence="2" id="KW-0472">Membrane</keyword>
<feature type="transmembrane region" description="Helical" evidence="2">
    <location>
        <begin position="93"/>
        <end position="116"/>
    </location>
</feature>
<gene>
    <name evidence="3" type="ORF">ACFQ13_05955</name>
</gene>
<accession>A0ABW3KNS6</accession>
<evidence type="ECO:0000256" key="2">
    <source>
        <dbReference type="SAM" id="Phobius"/>
    </source>
</evidence>